<organism evidence="1 2">
    <name type="scientific">Nesterenkonia aurantiaca</name>
    <dbReference type="NCBI Taxonomy" id="1436010"/>
    <lineage>
        <taxon>Bacteria</taxon>
        <taxon>Bacillati</taxon>
        <taxon>Actinomycetota</taxon>
        <taxon>Actinomycetes</taxon>
        <taxon>Micrococcales</taxon>
        <taxon>Micrococcaceae</taxon>
        <taxon>Nesterenkonia</taxon>
    </lineage>
</organism>
<dbReference type="Proteomes" id="UP000294506">
    <property type="component" value="Unassembled WGS sequence"/>
</dbReference>
<dbReference type="AlphaFoldDB" id="A0A4R7FX15"/>
<name>A0A4R7FX15_9MICC</name>
<accession>A0A4R7FX15</accession>
<evidence type="ECO:0000313" key="1">
    <source>
        <dbReference type="EMBL" id="TDS83359.1"/>
    </source>
</evidence>
<gene>
    <name evidence="1" type="ORF">EV640_11013</name>
</gene>
<comment type="caution">
    <text evidence="1">The sequence shown here is derived from an EMBL/GenBank/DDBJ whole genome shotgun (WGS) entry which is preliminary data.</text>
</comment>
<reference evidence="1 2" key="1">
    <citation type="submission" date="2019-03" db="EMBL/GenBank/DDBJ databases">
        <title>Genomic Encyclopedia of Type Strains, Phase III (KMG-III): the genomes of soil and plant-associated and newly described type strains.</title>
        <authorList>
            <person name="Whitman W."/>
        </authorList>
    </citation>
    <scope>NUCLEOTIDE SEQUENCE [LARGE SCALE GENOMIC DNA]</scope>
    <source>
        <strain evidence="1 2">DSM 27373</strain>
    </source>
</reference>
<keyword evidence="2" id="KW-1185">Reference proteome</keyword>
<proteinExistence type="predicted"/>
<evidence type="ECO:0000313" key="2">
    <source>
        <dbReference type="Proteomes" id="UP000294506"/>
    </source>
</evidence>
<dbReference type="EMBL" id="SOAN01000010">
    <property type="protein sequence ID" value="TDS83359.1"/>
    <property type="molecule type" value="Genomic_DNA"/>
</dbReference>
<sequence>MLQNMIIRTVLMWLGRKVFRTVRNRSGRSPGNPSAGTAR</sequence>
<protein>
    <submittedName>
        <fullName evidence="1">Uncharacterized protein</fullName>
    </submittedName>
</protein>